<gene>
    <name evidence="1" type="ORF">KUCAC02_003800</name>
</gene>
<feature type="non-terminal residue" evidence="1">
    <location>
        <position position="127"/>
    </location>
</feature>
<dbReference type="Proteomes" id="UP001057452">
    <property type="component" value="Chromosome 14"/>
</dbReference>
<accession>A0ACB9WLK8</accession>
<organism evidence="1 2">
    <name type="scientific">Chaenocephalus aceratus</name>
    <name type="common">Blackfin icefish</name>
    <name type="synonym">Chaenichthys aceratus</name>
    <dbReference type="NCBI Taxonomy" id="36190"/>
    <lineage>
        <taxon>Eukaryota</taxon>
        <taxon>Metazoa</taxon>
        <taxon>Chordata</taxon>
        <taxon>Craniata</taxon>
        <taxon>Vertebrata</taxon>
        <taxon>Euteleostomi</taxon>
        <taxon>Actinopterygii</taxon>
        <taxon>Neopterygii</taxon>
        <taxon>Teleostei</taxon>
        <taxon>Neoteleostei</taxon>
        <taxon>Acanthomorphata</taxon>
        <taxon>Eupercaria</taxon>
        <taxon>Perciformes</taxon>
        <taxon>Notothenioidei</taxon>
        <taxon>Channichthyidae</taxon>
        <taxon>Chaenocephalus</taxon>
    </lineage>
</organism>
<name>A0ACB9WLK8_CHAAC</name>
<evidence type="ECO:0000313" key="2">
    <source>
        <dbReference type="Proteomes" id="UP001057452"/>
    </source>
</evidence>
<keyword evidence="2" id="KW-1185">Reference proteome</keyword>
<dbReference type="EMBL" id="CM043798">
    <property type="protein sequence ID" value="KAI4814612.1"/>
    <property type="molecule type" value="Genomic_DNA"/>
</dbReference>
<evidence type="ECO:0000313" key="1">
    <source>
        <dbReference type="EMBL" id="KAI4814612.1"/>
    </source>
</evidence>
<reference evidence="1" key="1">
    <citation type="submission" date="2022-05" db="EMBL/GenBank/DDBJ databases">
        <title>Chromosome-level genome of Chaenocephalus aceratus.</title>
        <authorList>
            <person name="Park H."/>
        </authorList>
    </citation>
    <scope>NUCLEOTIDE SEQUENCE</scope>
    <source>
        <strain evidence="1">KU_202001</strain>
    </source>
</reference>
<feature type="non-terminal residue" evidence="1">
    <location>
        <position position="1"/>
    </location>
</feature>
<protein>
    <submittedName>
        <fullName evidence="1">Uncharacterized protein</fullName>
    </submittedName>
</protein>
<comment type="caution">
    <text evidence="1">The sequence shown here is derived from an EMBL/GenBank/DDBJ whole genome shotgun (WGS) entry which is preliminary data.</text>
</comment>
<sequence>QQLQKTSEALELPACTDTFPLEALLLLGGSSKQQIQLPLSLFPATAAQMFNPLRAETPQLLQISIKPAGTRNTANAFARNHPLLSSTREAAHRLNSPSIGWWMDQMKAGNRDKHRLIATRQERLWTG</sequence>
<proteinExistence type="predicted"/>